<protein>
    <submittedName>
        <fullName evidence="1">Uncharacterized protein</fullName>
    </submittedName>
</protein>
<sequence length="33" mass="3154">MAAGAAFPSLSVGWMGSASVGYVPGPPGFPVTS</sequence>
<gene>
    <name evidence="1" type="ORF">L195_g063593</name>
</gene>
<accession>A0A2K3KMU9</accession>
<dbReference type="AlphaFoldDB" id="A0A2K3KMU9"/>
<comment type="caution">
    <text evidence="1">The sequence shown here is derived from an EMBL/GenBank/DDBJ whole genome shotgun (WGS) entry which is preliminary data.</text>
</comment>
<evidence type="ECO:0000313" key="2">
    <source>
        <dbReference type="Proteomes" id="UP000236291"/>
    </source>
</evidence>
<name>A0A2K3KMU9_TRIPR</name>
<reference evidence="1 2" key="2">
    <citation type="journal article" date="2017" name="Front. Plant Sci.">
        <title>Gene Classification and Mining of Molecular Markers Useful in Red Clover (Trifolium pratense) Breeding.</title>
        <authorList>
            <person name="Istvanek J."/>
            <person name="Dluhosova J."/>
            <person name="Dluhos P."/>
            <person name="Patkova L."/>
            <person name="Nedelnik J."/>
            <person name="Repkova J."/>
        </authorList>
    </citation>
    <scope>NUCLEOTIDE SEQUENCE [LARGE SCALE GENOMIC DNA]</scope>
    <source>
        <strain evidence="2">cv. Tatra</strain>
        <tissue evidence="1">Young leaves</tissue>
    </source>
</reference>
<dbReference type="Proteomes" id="UP000236291">
    <property type="component" value="Unassembled WGS sequence"/>
</dbReference>
<dbReference type="EMBL" id="ASHM01212374">
    <property type="protein sequence ID" value="PNX67600.1"/>
    <property type="molecule type" value="Genomic_DNA"/>
</dbReference>
<reference evidence="1 2" key="1">
    <citation type="journal article" date="2014" name="Am. J. Bot.">
        <title>Genome assembly and annotation for red clover (Trifolium pratense; Fabaceae).</title>
        <authorList>
            <person name="Istvanek J."/>
            <person name="Jaros M."/>
            <person name="Krenek A."/>
            <person name="Repkova J."/>
        </authorList>
    </citation>
    <scope>NUCLEOTIDE SEQUENCE [LARGE SCALE GENOMIC DNA]</scope>
    <source>
        <strain evidence="2">cv. Tatra</strain>
        <tissue evidence="1">Young leaves</tissue>
    </source>
</reference>
<evidence type="ECO:0000313" key="1">
    <source>
        <dbReference type="EMBL" id="PNX67600.1"/>
    </source>
</evidence>
<organism evidence="1 2">
    <name type="scientific">Trifolium pratense</name>
    <name type="common">Red clover</name>
    <dbReference type="NCBI Taxonomy" id="57577"/>
    <lineage>
        <taxon>Eukaryota</taxon>
        <taxon>Viridiplantae</taxon>
        <taxon>Streptophyta</taxon>
        <taxon>Embryophyta</taxon>
        <taxon>Tracheophyta</taxon>
        <taxon>Spermatophyta</taxon>
        <taxon>Magnoliopsida</taxon>
        <taxon>eudicotyledons</taxon>
        <taxon>Gunneridae</taxon>
        <taxon>Pentapetalae</taxon>
        <taxon>rosids</taxon>
        <taxon>fabids</taxon>
        <taxon>Fabales</taxon>
        <taxon>Fabaceae</taxon>
        <taxon>Papilionoideae</taxon>
        <taxon>50 kb inversion clade</taxon>
        <taxon>NPAAA clade</taxon>
        <taxon>Hologalegina</taxon>
        <taxon>IRL clade</taxon>
        <taxon>Trifolieae</taxon>
        <taxon>Trifolium</taxon>
    </lineage>
</organism>
<feature type="non-terminal residue" evidence="1">
    <location>
        <position position="33"/>
    </location>
</feature>
<proteinExistence type="predicted"/>